<sequence>MQAGNTPLPTLLSSLENFTRNDAFSKHAVHPYATDAPDACGLLQDLINTTENISHSLQTYNSSLQLTNPKLISLMRQQTSLEHTAHSSARNIQQLVASLSERAGVNYGENAPLLASSFPTWCVDQLIAWGTSAGLETFKEDREGLFAMVLLGGKVLVVDVDFVCTRENPLNPILRVSNVKTSNALLQGSANSTASTLLDAFLKEGIEKYCVEMQKPEDDRSLQRAATYRKSILDWLRYLVVLDGLASRSDGGIRWFTDLDELCPLLHQLAQTEAQAVASSLGSPKTPLDIFLLRCHALPLPYFCWPSVTFLTYLSPQAYLELLRKSNDASNITAINHPPVDIPLDVLKSSLESLKDGVTLATLSLQKLSEAHLYPPSMSMSEFAARPTFPLAPFAADADHAFPQLGGFGVEASPSDAYTWVLDFTAGGKRPGVVMSQSRMKAVELVANPLHGGEGLSNVGDVLSFGSGSWVDHLLNPNNAASPERYTALYRSPNNLHPPLQLRLTSPDESGFTLERIPVHSIKEIWGILEVVREQCWLNEILLGCRWTPEGLQAEEEDIPEDDTVTEADLQAVLSDHPGTVMPRKIPVNVTLPPGNAPDTLFGPSDMDFSIASTPKIVMSSPERTPFIAGLVEISVTHDVGKPCGVSVETHGAMGSSITSADLEQICRRGGTLGLSGRVWASSNSSST</sequence>
<comment type="caution">
    <text evidence="1">The sequence shown here is derived from an EMBL/GenBank/DDBJ whole genome shotgun (WGS) entry which is preliminary data.</text>
</comment>
<evidence type="ECO:0008006" key="3">
    <source>
        <dbReference type="Google" id="ProtNLM"/>
    </source>
</evidence>
<protein>
    <recommendedName>
        <fullName evidence="3">Mediator complex subunit 1</fullName>
    </recommendedName>
</protein>
<dbReference type="OrthoDB" id="544685at2759"/>
<reference evidence="1 2" key="1">
    <citation type="journal article" date="2020" name="ISME J.">
        <title>Uncovering the hidden diversity of litter-decomposition mechanisms in mushroom-forming fungi.</title>
        <authorList>
            <person name="Floudas D."/>
            <person name="Bentzer J."/>
            <person name="Ahren D."/>
            <person name="Johansson T."/>
            <person name="Persson P."/>
            <person name="Tunlid A."/>
        </authorList>
    </citation>
    <scope>NUCLEOTIDE SEQUENCE [LARGE SCALE GENOMIC DNA]</scope>
    <source>
        <strain evidence="1 2">CBS 101986</strain>
    </source>
</reference>
<dbReference type="Proteomes" id="UP000567179">
    <property type="component" value="Unassembled WGS sequence"/>
</dbReference>
<organism evidence="1 2">
    <name type="scientific">Psilocybe cf. subviscida</name>
    <dbReference type="NCBI Taxonomy" id="2480587"/>
    <lineage>
        <taxon>Eukaryota</taxon>
        <taxon>Fungi</taxon>
        <taxon>Dikarya</taxon>
        <taxon>Basidiomycota</taxon>
        <taxon>Agaricomycotina</taxon>
        <taxon>Agaricomycetes</taxon>
        <taxon>Agaricomycetidae</taxon>
        <taxon>Agaricales</taxon>
        <taxon>Agaricineae</taxon>
        <taxon>Strophariaceae</taxon>
        <taxon>Psilocybe</taxon>
    </lineage>
</organism>
<name>A0A8H5BI61_9AGAR</name>
<keyword evidence="2" id="KW-1185">Reference proteome</keyword>
<evidence type="ECO:0000313" key="1">
    <source>
        <dbReference type="EMBL" id="KAF5322597.1"/>
    </source>
</evidence>
<proteinExistence type="predicted"/>
<dbReference type="EMBL" id="JAACJJ010000028">
    <property type="protein sequence ID" value="KAF5322597.1"/>
    <property type="molecule type" value="Genomic_DNA"/>
</dbReference>
<evidence type="ECO:0000313" key="2">
    <source>
        <dbReference type="Proteomes" id="UP000567179"/>
    </source>
</evidence>
<accession>A0A8H5BI61</accession>
<gene>
    <name evidence="1" type="ORF">D9619_001511</name>
</gene>
<dbReference type="AlphaFoldDB" id="A0A8H5BI61"/>